<sequence length="117" mass="13008">MLAYVTIISTVFTLLTCHPVPQNPPPERPSVTNSVNEAEKPTEILNSVSMNDLLESFGGSSTETQTPEPATNSHNGLYFLFDWNSFLEVDDQAGRRVNLRFQPKIGDPKRFISVTVP</sequence>
<keyword evidence="2" id="KW-0732">Signal</keyword>
<dbReference type="OrthoDB" id="8192746at2759"/>
<feature type="signal peptide" evidence="2">
    <location>
        <begin position="1"/>
        <end position="17"/>
    </location>
</feature>
<feature type="chain" id="PRO_5003089745" evidence="2">
    <location>
        <begin position="18"/>
        <end position="117"/>
    </location>
</feature>
<evidence type="ECO:0000313" key="3">
    <source>
        <dbReference type="EMBL" id="EEZ99508.1"/>
    </source>
</evidence>
<organism evidence="3 4">
    <name type="scientific">Tribolium castaneum</name>
    <name type="common">Red flour beetle</name>
    <dbReference type="NCBI Taxonomy" id="7070"/>
    <lineage>
        <taxon>Eukaryota</taxon>
        <taxon>Metazoa</taxon>
        <taxon>Ecdysozoa</taxon>
        <taxon>Arthropoda</taxon>
        <taxon>Hexapoda</taxon>
        <taxon>Insecta</taxon>
        <taxon>Pterygota</taxon>
        <taxon>Neoptera</taxon>
        <taxon>Endopterygota</taxon>
        <taxon>Coleoptera</taxon>
        <taxon>Polyphaga</taxon>
        <taxon>Cucujiformia</taxon>
        <taxon>Tenebrionidae</taxon>
        <taxon>Tenebrionidae incertae sedis</taxon>
        <taxon>Tribolium</taxon>
    </lineage>
</organism>
<dbReference type="HOGENOM" id="CLU_2087917_0_0_1"/>
<accession>D6WIR0</accession>
<name>D6WIR0_TRICA</name>
<evidence type="ECO:0000256" key="1">
    <source>
        <dbReference type="SAM" id="MobiDB-lite"/>
    </source>
</evidence>
<evidence type="ECO:0000256" key="2">
    <source>
        <dbReference type="SAM" id="SignalP"/>
    </source>
</evidence>
<keyword evidence="4" id="KW-1185">Reference proteome</keyword>
<gene>
    <name evidence="3" type="primary">AUGUSTUS-3.0.2_00089</name>
    <name evidence="3" type="ORF">TcasGA2_TC000089</name>
</gene>
<dbReference type="EMBL" id="KQ971321">
    <property type="protein sequence ID" value="EEZ99508.1"/>
    <property type="molecule type" value="Genomic_DNA"/>
</dbReference>
<protein>
    <submittedName>
        <fullName evidence="3">Uncharacterized protein</fullName>
    </submittedName>
</protein>
<dbReference type="AlphaFoldDB" id="D6WIR0"/>
<reference evidence="3 4" key="2">
    <citation type="journal article" date="2010" name="Nucleic Acids Res.">
        <title>BeetleBase in 2010: revisions to provide comprehensive genomic information for Tribolium castaneum.</title>
        <authorList>
            <person name="Kim H.S."/>
            <person name="Murphy T."/>
            <person name="Xia J."/>
            <person name="Caragea D."/>
            <person name="Park Y."/>
            <person name="Beeman R.W."/>
            <person name="Lorenzen M.D."/>
            <person name="Butcher S."/>
            <person name="Manak J.R."/>
            <person name="Brown S.J."/>
        </authorList>
    </citation>
    <scope>GENOME REANNOTATION</scope>
    <source>
        <strain evidence="3 4">Georgia GA2</strain>
    </source>
</reference>
<dbReference type="Proteomes" id="UP000007266">
    <property type="component" value="Linkage group 3"/>
</dbReference>
<evidence type="ECO:0000313" key="4">
    <source>
        <dbReference type="Proteomes" id="UP000007266"/>
    </source>
</evidence>
<dbReference type="KEGG" id="tca:103314680"/>
<dbReference type="PhylomeDB" id="D6WIR0"/>
<feature type="region of interest" description="Disordered" evidence="1">
    <location>
        <begin position="19"/>
        <end position="42"/>
    </location>
</feature>
<proteinExistence type="predicted"/>
<dbReference type="STRING" id="7070.D6WIR0"/>
<reference evidence="3 4" key="1">
    <citation type="journal article" date="2008" name="Nature">
        <title>The genome of the model beetle and pest Tribolium castaneum.</title>
        <authorList>
            <consortium name="Tribolium Genome Sequencing Consortium"/>
            <person name="Richards S."/>
            <person name="Gibbs R.A."/>
            <person name="Weinstock G.M."/>
            <person name="Brown S.J."/>
            <person name="Denell R."/>
            <person name="Beeman R.W."/>
            <person name="Gibbs R."/>
            <person name="Beeman R.W."/>
            <person name="Brown S.J."/>
            <person name="Bucher G."/>
            <person name="Friedrich M."/>
            <person name="Grimmelikhuijzen C.J."/>
            <person name="Klingler M."/>
            <person name="Lorenzen M."/>
            <person name="Richards S."/>
            <person name="Roth S."/>
            <person name="Schroder R."/>
            <person name="Tautz D."/>
            <person name="Zdobnov E.M."/>
            <person name="Muzny D."/>
            <person name="Gibbs R.A."/>
            <person name="Weinstock G.M."/>
            <person name="Attaway T."/>
            <person name="Bell S."/>
            <person name="Buhay C.J."/>
            <person name="Chandrabose M.N."/>
            <person name="Chavez D."/>
            <person name="Clerk-Blankenburg K.P."/>
            <person name="Cree A."/>
            <person name="Dao M."/>
            <person name="Davis C."/>
            <person name="Chacko J."/>
            <person name="Dinh H."/>
            <person name="Dugan-Rocha S."/>
            <person name="Fowler G."/>
            <person name="Garner T.T."/>
            <person name="Garnes J."/>
            <person name="Gnirke A."/>
            <person name="Hawes A."/>
            <person name="Hernandez J."/>
            <person name="Hines S."/>
            <person name="Holder M."/>
            <person name="Hume J."/>
            <person name="Jhangiani S.N."/>
            <person name="Joshi V."/>
            <person name="Khan Z.M."/>
            <person name="Jackson L."/>
            <person name="Kovar C."/>
            <person name="Kowis A."/>
            <person name="Lee S."/>
            <person name="Lewis L.R."/>
            <person name="Margolis J."/>
            <person name="Morgan M."/>
            <person name="Nazareth L.V."/>
            <person name="Nguyen N."/>
            <person name="Okwuonu G."/>
            <person name="Parker D."/>
            <person name="Richards S."/>
            <person name="Ruiz S.J."/>
            <person name="Santibanez J."/>
            <person name="Savard J."/>
            <person name="Scherer S.E."/>
            <person name="Schneider B."/>
            <person name="Sodergren E."/>
            <person name="Tautz D."/>
            <person name="Vattahil S."/>
            <person name="Villasana D."/>
            <person name="White C.S."/>
            <person name="Wright R."/>
            <person name="Park Y."/>
            <person name="Beeman R.W."/>
            <person name="Lord J."/>
            <person name="Oppert B."/>
            <person name="Lorenzen M."/>
            <person name="Brown S."/>
            <person name="Wang L."/>
            <person name="Savard J."/>
            <person name="Tautz D."/>
            <person name="Richards S."/>
            <person name="Weinstock G."/>
            <person name="Gibbs R.A."/>
            <person name="Liu Y."/>
            <person name="Worley K."/>
            <person name="Weinstock G."/>
            <person name="Elsik C.G."/>
            <person name="Reese J.T."/>
            <person name="Elhaik E."/>
            <person name="Landan G."/>
            <person name="Graur D."/>
            <person name="Arensburger P."/>
            <person name="Atkinson P."/>
            <person name="Beeman R.W."/>
            <person name="Beidler J."/>
            <person name="Brown S.J."/>
            <person name="Demuth J.P."/>
            <person name="Drury D.W."/>
            <person name="Du Y.Z."/>
            <person name="Fujiwara H."/>
            <person name="Lorenzen M."/>
            <person name="Maselli V."/>
            <person name="Osanai M."/>
            <person name="Park Y."/>
            <person name="Robertson H.M."/>
            <person name="Tu Z."/>
            <person name="Wang J.J."/>
            <person name="Wang S."/>
            <person name="Richards S."/>
            <person name="Song H."/>
            <person name="Zhang L."/>
            <person name="Sodergren E."/>
            <person name="Werner D."/>
            <person name="Stanke M."/>
            <person name="Morgenstern B."/>
            <person name="Solovyev V."/>
            <person name="Kosarev P."/>
            <person name="Brown G."/>
            <person name="Chen H.C."/>
            <person name="Ermolaeva O."/>
            <person name="Hlavina W."/>
            <person name="Kapustin Y."/>
            <person name="Kiryutin B."/>
            <person name="Kitts P."/>
            <person name="Maglott D."/>
            <person name="Pruitt K."/>
            <person name="Sapojnikov V."/>
            <person name="Souvorov A."/>
            <person name="Mackey A.J."/>
            <person name="Waterhouse R.M."/>
            <person name="Wyder S."/>
            <person name="Zdobnov E.M."/>
            <person name="Zdobnov E.M."/>
            <person name="Wyder S."/>
            <person name="Kriventseva E.V."/>
            <person name="Kadowaki T."/>
            <person name="Bork P."/>
            <person name="Aranda M."/>
            <person name="Bao R."/>
            <person name="Beermann A."/>
            <person name="Berns N."/>
            <person name="Bolognesi R."/>
            <person name="Bonneton F."/>
            <person name="Bopp D."/>
            <person name="Brown S.J."/>
            <person name="Bucher G."/>
            <person name="Butts T."/>
            <person name="Chaumot A."/>
            <person name="Denell R.E."/>
            <person name="Ferrier D.E."/>
            <person name="Friedrich M."/>
            <person name="Gordon C.M."/>
            <person name="Jindra M."/>
            <person name="Klingler M."/>
            <person name="Lan Q."/>
            <person name="Lattorff H.M."/>
            <person name="Laudet V."/>
            <person name="von Levetsow C."/>
            <person name="Liu Z."/>
            <person name="Lutz R."/>
            <person name="Lynch J.A."/>
            <person name="da Fonseca R.N."/>
            <person name="Posnien N."/>
            <person name="Reuter R."/>
            <person name="Roth S."/>
            <person name="Savard J."/>
            <person name="Schinko J.B."/>
            <person name="Schmitt C."/>
            <person name="Schoppmeier M."/>
            <person name="Schroder R."/>
            <person name="Shippy T.D."/>
            <person name="Simonnet F."/>
            <person name="Marques-Souza H."/>
            <person name="Tautz D."/>
            <person name="Tomoyasu Y."/>
            <person name="Trauner J."/>
            <person name="Van der Zee M."/>
            <person name="Vervoort M."/>
            <person name="Wittkopp N."/>
            <person name="Wimmer E.A."/>
            <person name="Yang X."/>
            <person name="Jones A.K."/>
            <person name="Sattelle D.B."/>
            <person name="Ebert P.R."/>
            <person name="Nelson D."/>
            <person name="Scott J.G."/>
            <person name="Beeman R.W."/>
            <person name="Muthukrishnan S."/>
            <person name="Kramer K.J."/>
            <person name="Arakane Y."/>
            <person name="Beeman R.W."/>
            <person name="Zhu Q."/>
            <person name="Hogenkamp D."/>
            <person name="Dixit R."/>
            <person name="Oppert B."/>
            <person name="Jiang H."/>
            <person name="Zou Z."/>
            <person name="Marshall J."/>
            <person name="Elpidina E."/>
            <person name="Vinokurov K."/>
            <person name="Oppert C."/>
            <person name="Zou Z."/>
            <person name="Evans J."/>
            <person name="Lu Z."/>
            <person name="Zhao P."/>
            <person name="Sumathipala N."/>
            <person name="Altincicek B."/>
            <person name="Vilcinskas A."/>
            <person name="Williams M."/>
            <person name="Hultmark D."/>
            <person name="Hetru C."/>
            <person name="Jiang H."/>
            <person name="Grimmelikhuijzen C.J."/>
            <person name="Hauser F."/>
            <person name="Cazzamali G."/>
            <person name="Williamson M."/>
            <person name="Park Y."/>
            <person name="Li B."/>
            <person name="Tanaka Y."/>
            <person name="Predel R."/>
            <person name="Neupert S."/>
            <person name="Schachtner J."/>
            <person name="Verleyen P."/>
            <person name="Raible F."/>
            <person name="Bork P."/>
            <person name="Friedrich M."/>
            <person name="Walden K.K."/>
            <person name="Robertson H.M."/>
            <person name="Angeli S."/>
            <person name="Foret S."/>
            <person name="Bucher G."/>
            <person name="Schuetz S."/>
            <person name="Maleszka R."/>
            <person name="Wimmer E.A."/>
            <person name="Beeman R.W."/>
            <person name="Lorenzen M."/>
            <person name="Tomoyasu Y."/>
            <person name="Miller S.C."/>
            <person name="Grossmann D."/>
            <person name="Bucher G."/>
        </authorList>
    </citation>
    <scope>NUCLEOTIDE SEQUENCE [LARGE SCALE GENOMIC DNA]</scope>
    <source>
        <strain evidence="3 4">Georgia GA2</strain>
    </source>
</reference>